<protein>
    <submittedName>
        <fullName evidence="2">Cell wall hydrolase</fullName>
    </submittedName>
</protein>
<sequence>MEGESMKRKFPVRVLLLVSCFTLVFCLTGSLDTSAARVGKYSGKFSANDIQLMANAIYGEARGEPYIGQVAIGAVILNRVASPKFPNSIPGVIFEPGAFTAVSDGQIWLTPDATAKKAAMDAINGWDPVSGCLYYFNPATATSKWIWNRPQVKRIGKHIFCR</sequence>
<dbReference type="InterPro" id="IPR042047">
    <property type="entry name" value="SleB_dom1"/>
</dbReference>
<proteinExistence type="predicted"/>
<evidence type="ECO:0000313" key="3">
    <source>
        <dbReference type="Proteomes" id="UP001177120"/>
    </source>
</evidence>
<keyword evidence="3" id="KW-1185">Reference proteome</keyword>
<dbReference type="Pfam" id="PF07486">
    <property type="entry name" value="Hydrolase_2"/>
    <property type="match status" value="1"/>
</dbReference>
<comment type="caution">
    <text evidence="2">The sequence shown here is derived from an EMBL/GenBank/DDBJ whole genome shotgun (WGS) entry which is preliminary data.</text>
</comment>
<dbReference type="InterPro" id="IPR011105">
    <property type="entry name" value="Cell_wall_hydrolase_SleB"/>
</dbReference>
<dbReference type="EMBL" id="JAFHAP010000008">
    <property type="protein sequence ID" value="MBN2909704.1"/>
    <property type="molecule type" value="Genomic_DNA"/>
</dbReference>
<organism evidence="2 3">
    <name type="scientific">Polycladomyces zharkentensis</name>
    <dbReference type="NCBI Taxonomy" id="2807616"/>
    <lineage>
        <taxon>Bacteria</taxon>
        <taxon>Bacillati</taxon>
        <taxon>Bacillota</taxon>
        <taxon>Bacilli</taxon>
        <taxon>Bacillales</taxon>
        <taxon>Thermoactinomycetaceae</taxon>
        <taxon>Polycladomyces</taxon>
    </lineage>
</organism>
<feature type="domain" description="Cell wall hydrolase SleB" evidence="1">
    <location>
        <begin position="63"/>
        <end position="161"/>
    </location>
</feature>
<name>A0ABS2WJY8_9BACL</name>
<dbReference type="Gene3D" id="6.20.240.60">
    <property type="match status" value="1"/>
</dbReference>
<dbReference type="GO" id="GO:0016787">
    <property type="term" value="F:hydrolase activity"/>
    <property type="evidence" value="ECO:0007669"/>
    <property type="project" value="UniProtKB-KW"/>
</dbReference>
<keyword evidence="2" id="KW-0378">Hydrolase</keyword>
<reference evidence="2" key="1">
    <citation type="journal article" date="2024" name="Int. J. Syst. Evol. Microbiol.">
        <title>Polycladomyces zharkentensis sp. nov., a novel thermophilic cellulose- and starch-degrading member of the Bacillota from a geothermal aquifer in Kazakhstan.</title>
        <authorList>
            <person name="Mashzhan A."/>
            <person name="Kistaubayeva A."/>
            <person name="Javier-Lopez R."/>
            <person name="Bissenova U."/>
            <person name="Bissenbay A."/>
            <person name="Birkeland N.K."/>
        </authorList>
    </citation>
    <scope>NUCLEOTIDE SEQUENCE</scope>
    <source>
        <strain evidence="2">ZKZ2T</strain>
    </source>
</reference>
<evidence type="ECO:0000259" key="1">
    <source>
        <dbReference type="Pfam" id="PF07486"/>
    </source>
</evidence>
<accession>A0ABS2WJY8</accession>
<evidence type="ECO:0000313" key="2">
    <source>
        <dbReference type="EMBL" id="MBN2909704.1"/>
    </source>
</evidence>
<gene>
    <name evidence="2" type="ORF">JQC72_09205</name>
</gene>
<dbReference type="Proteomes" id="UP001177120">
    <property type="component" value="Unassembled WGS sequence"/>
</dbReference>
<dbReference type="Gene3D" id="1.10.10.2520">
    <property type="entry name" value="Cell wall hydrolase SleB, domain 1"/>
    <property type="match status" value="1"/>
</dbReference>